<comment type="caution">
    <text evidence="1">The sequence shown here is derived from an EMBL/GenBank/DDBJ whole genome shotgun (WGS) entry which is preliminary data.</text>
</comment>
<proteinExistence type="predicted"/>
<dbReference type="PANTHER" id="PTHR34472">
    <property type="entry name" value="SULFUR CARRIER PROTEIN THIS"/>
    <property type="match status" value="1"/>
</dbReference>
<evidence type="ECO:0000313" key="2">
    <source>
        <dbReference type="Proteomes" id="UP001556653"/>
    </source>
</evidence>
<dbReference type="Proteomes" id="UP001556653">
    <property type="component" value="Unassembled WGS sequence"/>
</dbReference>
<dbReference type="InterPro" id="IPR012675">
    <property type="entry name" value="Beta-grasp_dom_sf"/>
</dbReference>
<dbReference type="Pfam" id="PF02597">
    <property type="entry name" value="ThiS"/>
    <property type="match status" value="1"/>
</dbReference>
<keyword evidence="2" id="KW-1185">Reference proteome</keyword>
<reference evidence="1 2" key="1">
    <citation type="submission" date="2024-02" db="EMBL/GenBank/DDBJ databases">
        <title>New especies of Spiribacter isolated from saline water.</title>
        <authorList>
            <person name="Leon M.J."/>
            <person name="De La Haba R."/>
            <person name="Sanchez-Porro C."/>
            <person name="Ventosa A."/>
        </authorList>
    </citation>
    <scope>NUCLEOTIDE SEQUENCE [LARGE SCALE GENOMIC DNA]</scope>
    <source>
        <strain evidence="2">ag22IC4-227</strain>
    </source>
</reference>
<dbReference type="InterPro" id="IPR010035">
    <property type="entry name" value="Thi_S"/>
</dbReference>
<gene>
    <name evidence="1" type="primary">thiS</name>
    <name evidence="1" type="ORF">V6X64_08045</name>
</gene>
<dbReference type="InterPro" id="IPR016155">
    <property type="entry name" value="Mopterin_synth/thiamin_S_b"/>
</dbReference>
<dbReference type="SUPFAM" id="SSF54285">
    <property type="entry name" value="MoaD/ThiS"/>
    <property type="match status" value="1"/>
</dbReference>
<dbReference type="Gene3D" id="3.10.20.30">
    <property type="match status" value="1"/>
</dbReference>
<sequence>MTIRVNGESFTVPARCTLEELLERMDMGSQRVAVEHNGDVVPRSEYAATRLQDGDRVEIIRAIGGG</sequence>
<dbReference type="PANTHER" id="PTHR34472:SF1">
    <property type="entry name" value="SULFUR CARRIER PROTEIN THIS"/>
    <property type="match status" value="1"/>
</dbReference>
<organism evidence="1 2">
    <name type="scientific">Spiribacter onubensis</name>
    <dbReference type="NCBI Taxonomy" id="3122420"/>
    <lineage>
        <taxon>Bacteria</taxon>
        <taxon>Pseudomonadati</taxon>
        <taxon>Pseudomonadota</taxon>
        <taxon>Gammaproteobacteria</taxon>
        <taxon>Chromatiales</taxon>
        <taxon>Ectothiorhodospiraceae</taxon>
        <taxon>Spiribacter</taxon>
    </lineage>
</organism>
<name>A0ABV3S9Y9_9GAMM</name>
<evidence type="ECO:0000313" key="1">
    <source>
        <dbReference type="EMBL" id="MEX0386939.1"/>
    </source>
</evidence>
<dbReference type="CDD" id="cd00565">
    <property type="entry name" value="Ubl_ThiS"/>
    <property type="match status" value="1"/>
</dbReference>
<protein>
    <submittedName>
        <fullName evidence="1">Sulfur carrier protein ThiS</fullName>
    </submittedName>
</protein>
<dbReference type="NCBIfam" id="TIGR01683">
    <property type="entry name" value="thiS"/>
    <property type="match status" value="1"/>
</dbReference>
<accession>A0ABV3S9Y9</accession>
<dbReference type="RefSeq" id="WP_367967858.1">
    <property type="nucleotide sequence ID" value="NZ_JBAKFJ010000001.1"/>
</dbReference>
<dbReference type="InterPro" id="IPR003749">
    <property type="entry name" value="ThiS/MoaD-like"/>
</dbReference>
<dbReference type="EMBL" id="JBAKFJ010000001">
    <property type="protein sequence ID" value="MEX0386939.1"/>
    <property type="molecule type" value="Genomic_DNA"/>
</dbReference>